<comment type="caution">
    <text evidence="12">The sequence shown here is derived from an EMBL/GenBank/DDBJ whole genome shotgun (WGS) entry which is preliminary data.</text>
</comment>
<dbReference type="Pfam" id="PF07715">
    <property type="entry name" value="Plug"/>
    <property type="match status" value="1"/>
</dbReference>
<dbReference type="SUPFAM" id="SSF56935">
    <property type="entry name" value="Porins"/>
    <property type="match status" value="1"/>
</dbReference>
<keyword evidence="12" id="KW-0675">Receptor</keyword>
<feature type="domain" description="TonB-dependent receptor plug" evidence="11">
    <location>
        <begin position="48"/>
        <end position="152"/>
    </location>
</feature>
<evidence type="ECO:0000256" key="1">
    <source>
        <dbReference type="ARBA" id="ARBA00004571"/>
    </source>
</evidence>
<evidence type="ECO:0000259" key="10">
    <source>
        <dbReference type="Pfam" id="PF00593"/>
    </source>
</evidence>
<organism evidence="12 13">
    <name type="scientific">Myroides marinus</name>
    <dbReference type="NCBI Taxonomy" id="703342"/>
    <lineage>
        <taxon>Bacteria</taxon>
        <taxon>Pseudomonadati</taxon>
        <taxon>Bacteroidota</taxon>
        <taxon>Flavobacteriia</taxon>
        <taxon>Flavobacteriales</taxon>
        <taxon>Flavobacteriaceae</taxon>
        <taxon>Myroides</taxon>
    </lineage>
</organism>
<dbReference type="GO" id="GO:0015344">
    <property type="term" value="F:siderophore uptake transmembrane transporter activity"/>
    <property type="evidence" value="ECO:0007669"/>
    <property type="project" value="TreeGrafter"/>
</dbReference>
<evidence type="ECO:0000259" key="11">
    <source>
        <dbReference type="Pfam" id="PF07715"/>
    </source>
</evidence>
<evidence type="ECO:0000256" key="7">
    <source>
        <dbReference type="ARBA" id="ARBA00023237"/>
    </source>
</evidence>
<evidence type="ECO:0000256" key="8">
    <source>
        <dbReference type="PROSITE-ProRule" id="PRU01360"/>
    </source>
</evidence>
<keyword evidence="4 8" id="KW-0812">Transmembrane</keyword>
<keyword evidence="7 8" id="KW-0998">Cell outer membrane</keyword>
<dbReference type="InterPro" id="IPR000531">
    <property type="entry name" value="Beta-barrel_TonB"/>
</dbReference>
<evidence type="ECO:0000256" key="6">
    <source>
        <dbReference type="ARBA" id="ARBA00023136"/>
    </source>
</evidence>
<evidence type="ECO:0000256" key="9">
    <source>
        <dbReference type="RuleBase" id="RU003357"/>
    </source>
</evidence>
<dbReference type="InterPro" id="IPR039426">
    <property type="entry name" value="TonB-dep_rcpt-like"/>
</dbReference>
<dbReference type="GO" id="GO:0009279">
    <property type="term" value="C:cell outer membrane"/>
    <property type="evidence" value="ECO:0007669"/>
    <property type="project" value="UniProtKB-SubCell"/>
</dbReference>
<dbReference type="Pfam" id="PF00593">
    <property type="entry name" value="TonB_dep_Rec_b-barrel"/>
    <property type="match status" value="1"/>
</dbReference>
<dbReference type="PROSITE" id="PS52016">
    <property type="entry name" value="TONB_DEPENDENT_REC_3"/>
    <property type="match status" value="1"/>
</dbReference>
<comment type="subcellular location">
    <subcellularLocation>
        <location evidence="1 8">Cell outer membrane</location>
        <topology evidence="1 8">Multi-pass membrane protein</topology>
    </subcellularLocation>
</comment>
<dbReference type="Proteomes" id="UP000076630">
    <property type="component" value="Unassembled WGS sequence"/>
</dbReference>
<dbReference type="Gene3D" id="2.170.130.10">
    <property type="entry name" value="TonB-dependent receptor, plug domain"/>
    <property type="match status" value="1"/>
</dbReference>
<proteinExistence type="inferred from homology"/>
<dbReference type="InterPro" id="IPR036942">
    <property type="entry name" value="Beta-barrel_TonB_sf"/>
</dbReference>
<accession>A0A164AG65</accession>
<comment type="similarity">
    <text evidence="8 9">Belongs to the TonB-dependent receptor family.</text>
</comment>
<evidence type="ECO:0000256" key="3">
    <source>
        <dbReference type="ARBA" id="ARBA00022452"/>
    </source>
</evidence>
<dbReference type="CDD" id="cd01347">
    <property type="entry name" value="ligand_gated_channel"/>
    <property type="match status" value="1"/>
</dbReference>
<dbReference type="Gene3D" id="2.40.170.20">
    <property type="entry name" value="TonB-dependent receptor, beta-barrel domain"/>
    <property type="match status" value="1"/>
</dbReference>
<dbReference type="RefSeq" id="WP_038986607.1">
    <property type="nucleotide sequence ID" value="NZ_JACAJU010000006.1"/>
</dbReference>
<sequence>MNFKHYTLGLMLSVAYPTFAQEQVKPNKEDDTHLEEIIVSTTRLPEVKRNTSSSVIVITQKEIESYAQLNSDMSVILGLAVPSIGLSSNTTSNRSQTLRGRQILVLIDGIPQSTPLRNTDRDLRTISPYAIERIEVIEGATSLYGSGGAGGIVNFITKKSNKDKAFSGSTSLALTDAFISKGKNTNGYKLNQQFNGKIDNFDYLVNAGVIKSGRSVDGEGEYISPRYGLGEVTTQNLLAKFGYDINANNRIEAMYNFYSALQNTDLVASGGKYLEAPQIGVIGKKDPAAKNEGTKYNHNAYLKYTSKEIFTNTDLEASVFGQKLYTLFDYRAHNPKSPRWEETGGQATIKAEKIGARVSILSKIDFTEDIKTNYIVGGDFLFDKTSQPLVDGRLWVPELKAYNSAAYLQTRTVFYNNLTLKAGVRYDNISVKVPDYKTIPLKKDQEWLAIQGGNLDYSKASLNAALSYNIINEFNPYVSFSQGLSIYDLGRILRDAKSDVVSKIETDPVVTNNYEVGFTSKLGNNWNFRAAYFWSVAKLGSDLQAGEGGFWQVVRNPQRINGIELTLDGKPIDWATVGGSFSSYEGKMKSDNSSSYDTYMSGLSIAAPKLSLFTTINPIKDLWVNLYYTHTSKRDRFTPTPNKAGVLTYQEGEGKVNPIDLFNLHTSYQYNKNIQLSLGIENLFNKTYYTSSSMLVARDAEYARGNGRYYTLSLTFNY</sequence>
<reference evidence="12 13" key="1">
    <citation type="submission" date="2016-01" db="EMBL/GenBank/DDBJ databases">
        <title>Whole genome sequencing of Myroides marinus L41.</title>
        <authorList>
            <person name="Hong K.W."/>
        </authorList>
    </citation>
    <scope>NUCLEOTIDE SEQUENCE [LARGE SCALE GENOMIC DNA]</scope>
    <source>
        <strain evidence="12 13">L41</strain>
    </source>
</reference>
<evidence type="ECO:0000313" key="13">
    <source>
        <dbReference type="Proteomes" id="UP000076630"/>
    </source>
</evidence>
<evidence type="ECO:0000313" key="12">
    <source>
        <dbReference type="EMBL" id="KZE83796.1"/>
    </source>
</evidence>
<keyword evidence="5 9" id="KW-0798">TonB box</keyword>
<keyword evidence="13" id="KW-1185">Reference proteome</keyword>
<dbReference type="EMBL" id="LQNU01000035">
    <property type="protein sequence ID" value="KZE83796.1"/>
    <property type="molecule type" value="Genomic_DNA"/>
</dbReference>
<keyword evidence="3 8" id="KW-1134">Transmembrane beta strand</keyword>
<evidence type="ECO:0000256" key="5">
    <source>
        <dbReference type="ARBA" id="ARBA00023077"/>
    </source>
</evidence>
<name>A0A164AG65_9FLAO</name>
<keyword evidence="6 8" id="KW-0472">Membrane</keyword>
<evidence type="ECO:0000256" key="2">
    <source>
        <dbReference type="ARBA" id="ARBA00022448"/>
    </source>
</evidence>
<dbReference type="InterPro" id="IPR037066">
    <property type="entry name" value="Plug_dom_sf"/>
</dbReference>
<dbReference type="PANTHER" id="PTHR30069:SF42">
    <property type="entry name" value="FERRIC AEROBACTIN RECEPTOR"/>
    <property type="match status" value="1"/>
</dbReference>
<dbReference type="GO" id="GO:0044718">
    <property type="term" value="P:siderophore transmembrane transport"/>
    <property type="evidence" value="ECO:0007669"/>
    <property type="project" value="TreeGrafter"/>
</dbReference>
<gene>
    <name evidence="12" type="ORF">AV926_03810</name>
</gene>
<evidence type="ECO:0000256" key="4">
    <source>
        <dbReference type="ARBA" id="ARBA00022692"/>
    </source>
</evidence>
<dbReference type="OrthoDB" id="8670144at2"/>
<dbReference type="InterPro" id="IPR012910">
    <property type="entry name" value="Plug_dom"/>
</dbReference>
<protein>
    <submittedName>
        <fullName evidence="12">TonB-dependent receptor</fullName>
    </submittedName>
</protein>
<dbReference type="AlphaFoldDB" id="A0A164AG65"/>
<dbReference type="PANTHER" id="PTHR30069">
    <property type="entry name" value="TONB-DEPENDENT OUTER MEMBRANE RECEPTOR"/>
    <property type="match status" value="1"/>
</dbReference>
<feature type="domain" description="TonB-dependent receptor-like beta-barrel" evidence="10">
    <location>
        <begin position="245"/>
        <end position="683"/>
    </location>
</feature>
<keyword evidence="2 8" id="KW-0813">Transport</keyword>